<keyword evidence="2" id="KW-1185">Reference proteome</keyword>
<dbReference type="RefSeq" id="WP_111593359.1">
    <property type="nucleotide sequence ID" value="NZ_QLMA01000005.1"/>
</dbReference>
<evidence type="ECO:0000313" key="2">
    <source>
        <dbReference type="Proteomes" id="UP000249819"/>
    </source>
</evidence>
<gene>
    <name evidence="1" type="ORF">CLV59_105479</name>
</gene>
<sequence>MGTDLGIHGIRQAQLLARLPESFKDIKEKYTEGALHLTAKELANIYYAYLCEVADEPDGGIVELFHQRGSKYGYLMMNAKDYFFSNFDWHNEESEDKYESKADFDQDMVFTKQQLLDLLDWFISLCYIYTAIKGEDTEFPEDFKPRYPVPARSLIDVFLEEADYLGDSLDLWYWFSYRFLTLRDTVKNAGYDYFFLSYSF</sequence>
<evidence type="ECO:0000313" key="1">
    <source>
        <dbReference type="EMBL" id="RAJ80370.1"/>
    </source>
</evidence>
<comment type="caution">
    <text evidence="1">The sequence shown here is derived from an EMBL/GenBank/DDBJ whole genome shotgun (WGS) entry which is preliminary data.</text>
</comment>
<proteinExistence type="predicted"/>
<accession>A0A327VZ03</accession>
<name>A0A327VZ03_9BACT</name>
<protein>
    <submittedName>
        <fullName evidence="1">Uncharacterized protein</fullName>
    </submittedName>
</protein>
<dbReference type="OrthoDB" id="683576at2"/>
<dbReference type="EMBL" id="QLMA01000005">
    <property type="protein sequence ID" value="RAJ80370.1"/>
    <property type="molecule type" value="Genomic_DNA"/>
</dbReference>
<reference evidence="1 2" key="1">
    <citation type="submission" date="2018-06" db="EMBL/GenBank/DDBJ databases">
        <title>Genomic Encyclopedia of Archaeal and Bacterial Type Strains, Phase II (KMG-II): from individual species to whole genera.</title>
        <authorList>
            <person name="Goeker M."/>
        </authorList>
    </citation>
    <scope>NUCLEOTIDE SEQUENCE [LARGE SCALE GENOMIC DNA]</scope>
    <source>
        <strain evidence="1 2">DSM 29821</strain>
    </source>
</reference>
<organism evidence="1 2">
    <name type="scientific">Chitinophaga dinghuensis</name>
    <dbReference type="NCBI Taxonomy" id="1539050"/>
    <lineage>
        <taxon>Bacteria</taxon>
        <taxon>Pseudomonadati</taxon>
        <taxon>Bacteroidota</taxon>
        <taxon>Chitinophagia</taxon>
        <taxon>Chitinophagales</taxon>
        <taxon>Chitinophagaceae</taxon>
        <taxon>Chitinophaga</taxon>
    </lineage>
</organism>
<dbReference type="Proteomes" id="UP000249819">
    <property type="component" value="Unassembled WGS sequence"/>
</dbReference>
<dbReference type="AlphaFoldDB" id="A0A327VZ03"/>